<dbReference type="InterPro" id="IPR047640">
    <property type="entry name" value="RpiR-like"/>
</dbReference>
<dbReference type="InterPro" id="IPR000281">
    <property type="entry name" value="HTH_RpiR"/>
</dbReference>
<dbReference type="Gene3D" id="1.10.10.10">
    <property type="entry name" value="Winged helix-like DNA-binding domain superfamily/Winged helix DNA-binding domain"/>
    <property type="match status" value="1"/>
</dbReference>
<dbReference type="PANTHER" id="PTHR30514">
    <property type="entry name" value="GLUCOKINASE"/>
    <property type="match status" value="1"/>
</dbReference>
<dbReference type="PANTHER" id="PTHR30514:SF18">
    <property type="entry name" value="RPIR-FAMILY TRANSCRIPTIONAL REGULATOR"/>
    <property type="match status" value="1"/>
</dbReference>
<dbReference type="SUPFAM" id="SSF46689">
    <property type="entry name" value="Homeodomain-like"/>
    <property type="match status" value="1"/>
</dbReference>
<dbReference type="OrthoDB" id="3237351at2"/>
<dbReference type="Proteomes" id="UP000319732">
    <property type="component" value="Unassembled WGS sequence"/>
</dbReference>
<dbReference type="Gene3D" id="3.40.50.10490">
    <property type="entry name" value="Glucose-6-phosphate isomerase like protein, domain 1"/>
    <property type="match status" value="1"/>
</dbReference>
<reference evidence="3 4" key="1">
    <citation type="submission" date="2019-06" db="EMBL/GenBank/DDBJ databases">
        <title>Whole genome sequence for Cellvibrionaceae sp. R142.</title>
        <authorList>
            <person name="Wang G."/>
        </authorList>
    </citation>
    <scope>NUCLEOTIDE SEQUENCE [LARGE SCALE GENOMIC DNA]</scope>
    <source>
        <strain evidence="3 4">R142</strain>
    </source>
</reference>
<name>A0A545TAN7_9GAMM</name>
<dbReference type="InterPro" id="IPR036388">
    <property type="entry name" value="WH-like_DNA-bd_sf"/>
</dbReference>
<feature type="domain" description="HTH rpiR-type" evidence="1">
    <location>
        <begin position="1"/>
        <end position="77"/>
    </location>
</feature>
<dbReference type="RefSeq" id="WP_142905490.1">
    <property type="nucleotide sequence ID" value="NZ_ML660096.1"/>
</dbReference>
<organism evidence="3 4">
    <name type="scientific">Exilibacterium tricleocarpae</name>
    <dbReference type="NCBI Taxonomy" id="2591008"/>
    <lineage>
        <taxon>Bacteria</taxon>
        <taxon>Pseudomonadati</taxon>
        <taxon>Pseudomonadota</taxon>
        <taxon>Gammaproteobacteria</taxon>
        <taxon>Cellvibrionales</taxon>
        <taxon>Cellvibrionaceae</taxon>
        <taxon>Exilibacterium</taxon>
    </lineage>
</organism>
<dbReference type="PROSITE" id="PS51071">
    <property type="entry name" value="HTH_RPIR"/>
    <property type="match status" value="1"/>
</dbReference>
<dbReference type="Pfam" id="PF01380">
    <property type="entry name" value="SIS"/>
    <property type="match status" value="1"/>
</dbReference>
<dbReference type="GO" id="GO:0097367">
    <property type="term" value="F:carbohydrate derivative binding"/>
    <property type="evidence" value="ECO:0007669"/>
    <property type="project" value="InterPro"/>
</dbReference>
<dbReference type="EMBL" id="VHSG01000017">
    <property type="protein sequence ID" value="TQV74267.1"/>
    <property type="molecule type" value="Genomic_DNA"/>
</dbReference>
<dbReference type="InterPro" id="IPR046348">
    <property type="entry name" value="SIS_dom_sf"/>
</dbReference>
<feature type="domain" description="SIS" evidence="2">
    <location>
        <begin position="122"/>
        <end position="261"/>
    </location>
</feature>
<evidence type="ECO:0000259" key="1">
    <source>
        <dbReference type="PROSITE" id="PS51071"/>
    </source>
</evidence>
<dbReference type="Pfam" id="PF01418">
    <property type="entry name" value="HTH_6"/>
    <property type="match status" value="1"/>
</dbReference>
<comment type="caution">
    <text evidence="3">The sequence shown here is derived from an EMBL/GenBank/DDBJ whole genome shotgun (WGS) entry which is preliminary data.</text>
</comment>
<keyword evidence="4" id="KW-1185">Reference proteome</keyword>
<protein>
    <submittedName>
        <fullName evidence="3">MurR/RpiR family transcriptional regulator</fullName>
    </submittedName>
</protein>
<dbReference type="GO" id="GO:1901135">
    <property type="term" value="P:carbohydrate derivative metabolic process"/>
    <property type="evidence" value="ECO:0007669"/>
    <property type="project" value="InterPro"/>
</dbReference>
<proteinExistence type="predicted"/>
<dbReference type="InterPro" id="IPR001347">
    <property type="entry name" value="SIS_dom"/>
</dbReference>
<dbReference type="GO" id="GO:0003700">
    <property type="term" value="F:DNA-binding transcription factor activity"/>
    <property type="evidence" value="ECO:0007669"/>
    <property type="project" value="InterPro"/>
</dbReference>
<evidence type="ECO:0000313" key="3">
    <source>
        <dbReference type="EMBL" id="TQV74267.1"/>
    </source>
</evidence>
<dbReference type="GO" id="GO:0003677">
    <property type="term" value="F:DNA binding"/>
    <property type="evidence" value="ECO:0007669"/>
    <property type="project" value="InterPro"/>
</dbReference>
<evidence type="ECO:0000259" key="2">
    <source>
        <dbReference type="PROSITE" id="PS51464"/>
    </source>
</evidence>
<dbReference type="AlphaFoldDB" id="A0A545TAN7"/>
<sequence length="281" mass="30305">MTLTDIIAAHEKELSASDRRLIEVLVQDPGQSAFLSAAKLGDKVGVHAATVVRLAKKLGFSGFPALQDKLQSALLSEADPARRLQKSLQRIRSGDIIAELAAIERENLALIADQVPQPQVAAAARLLAGARSVYVFAYGHASALGEIALRRLRRFGVVATDLRFQGRELAERVLSLEAGDVVFCFSLRRLAPGLEALLHHATGTGAQSILITDLPRSDELPHADLLLSASRGHSTEYQTLAVPMLILNAIVLTMANEADIKSSQIEKLGELISRFEHAEAD</sequence>
<dbReference type="PROSITE" id="PS51464">
    <property type="entry name" value="SIS"/>
    <property type="match status" value="1"/>
</dbReference>
<accession>A0A545TAN7</accession>
<dbReference type="SUPFAM" id="SSF53697">
    <property type="entry name" value="SIS domain"/>
    <property type="match status" value="1"/>
</dbReference>
<dbReference type="InterPro" id="IPR009057">
    <property type="entry name" value="Homeodomain-like_sf"/>
</dbReference>
<gene>
    <name evidence="3" type="ORF">FKG94_16830</name>
</gene>
<evidence type="ECO:0000313" key="4">
    <source>
        <dbReference type="Proteomes" id="UP000319732"/>
    </source>
</evidence>